<reference evidence="2" key="1">
    <citation type="submission" date="2022-05" db="EMBL/GenBank/DDBJ databases">
        <title>Schlegelella sp. nov., isolated from mangrove soil.</title>
        <authorList>
            <person name="Liu Y."/>
            <person name="Ge X."/>
            <person name="Liu W."/>
        </authorList>
    </citation>
    <scope>NUCLEOTIDE SEQUENCE</scope>
    <source>
        <strain evidence="2">S2-27</strain>
    </source>
</reference>
<organism evidence="2 3">
    <name type="scientific">Caldimonas mangrovi</name>
    <dbReference type="NCBI Taxonomy" id="2944811"/>
    <lineage>
        <taxon>Bacteria</taxon>
        <taxon>Pseudomonadati</taxon>
        <taxon>Pseudomonadota</taxon>
        <taxon>Betaproteobacteria</taxon>
        <taxon>Burkholderiales</taxon>
        <taxon>Sphaerotilaceae</taxon>
        <taxon>Caldimonas</taxon>
    </lineage>
</organism>
<evidence type="ECO:0000313" key="2">
    <source>
        <dbReference type="EMBL" id="MCM5680488.1"/>
    </source>
</evidence>
<dbReference type="EMBL" id="JAMKFE010000007">
    <property type="protein sequence ID" value="MCM5680488.1"/>
    <property type="molecule type" value="Genomic_DNA"/>
</dbReference>
<sequence>MADEAVKFGLTREIEGIGQRSEPPEKKVYGVSVAMVLNNIDCTGQARVQLMLPWLPGFTPWARLSSMMAGMGRGSFFVPMIGDEVLVAFNHGDVREPYVLGTLWNAMDRPPALSPTDAMTKRKIRTPLGHELDFDEATQAVTLSSNTFSTVTLDPTRAEISTPLAKVSIGKGGDVTITATTKLTLEAPVIEIKASSFMQVGSTGALVVKADGVCAVQGKTVAIN</sequence>
<dbReference type="InterPro" id="IPR037026">
    <property type="entry name" value="Vgr_OB-fold_dom_sf"/>
</dbReference>
<gene>
    <name evidence="2" type="ORF">M8A51_13215</name>
</gene>
<dbReference type="Proteomes" id="UP001165541">
    <property type="component" value="Unassembled WGS sequence"/>
</dbReference>
<protein>
    <submittedName>
        <fullName evidence="2">Phage baseplate assembly protein V</fullName>
    </submittedName>
</protein>
<accession>A0ABT0YP95</accession>
<dbReference type="RefSeq" id="WP_251778942.1">
    <property type="nucleotide sequence ID" value="NZ_JAMKFE010000007.1"/>
</dbReference>
<dbReference type="SUPFAM" id="SSF69255">
    <property type="entry name" value="gp5 N-terminal domain-like"/>
    <property type="match status" value="1"/>
</dbReference>
<name>A0ABT0YP95_9BURK</name>
<comment type="caution">
    <text evidence="2">The sequence shown here is derived from an EMBL/GenBank/DDBJ whole genome shotgun (WGS) entry which is preliminary data.</text>
</comment>
<dbReference type="InterPro" id="IPR006531">
    <property type="entry name" value="Gp5/Vgr_OB"/>
</dbReference>
<keyword evidence="3" id="KW-1185">Reference proteome</keyword>
<feature type="domain" description="Gp5/Type VI secretion system Vgr protein OB-fold" evidence="1">
    <location>
        <begin position="34"/>
        <end position="104"/>
    </location>
</feature>
<evidence type="ECO:0000259" key="1">
    <source>
        <dbReference type="Pfam" id="PF04717"/>
    </source>
</evidence>
<evidence type="ECO:0000313" key="3">
    <source>
        <dbReference type="Proteomes" id="UP001165541"/>
    </source>
</evidence>
<dbReference type="Pfam" id="PF04717">
    <property type="entry name" value="Phage_base_V"/>
    <property type="match status" value="1"/>
</dbReference>
<proteinExistence type="predicted"/>
<dbReference type="Gene3D" id="2.40.50.230">
    <property type="entry name" value="Gp5 N-terminal domain"/>
    <property type="match status" value="1"/>
</dbReference>